<organism evidence="1 2">
    <name type="scientific">Leucogyrophana mollusca</name>
    <dbReference type="NCBI Taxonomy" id="85980"/>
    <lineage>
        <taxon>Eukaryota</taxon>
        <taxon>Fungi</taxon>
        <taxon>Dikarya</taxon>
        <taxon>Basidiomycota</taxon>
        <taxon>Agaricomycotina</taxon>
        <taxon>Agaricomycetes</taxon>
        <taxon>Agaricomycetidae</taxon>
        <taxon>Boletales</taxon>
        <taxon>Boletales incertae sedis</taxon>
        <taxon>Leucogyrophana</taxon>
    </lineage>
</organism>
<reference evidence="1" key="1">
    <citation type="journal article" date="2021" name="New Phytol.">
        <title>Evolutionary innovations through gain and loss of genes in the ectomycorrhizal Boletales.</title>
        <authorList>
            <person name="Wu G."/>
            <person name="Miyauchi S."/>
            <person name="Morin E."/>
            <person name="Kuo A."/>
            <person name="Drula E."/>
            <person name="Varga T."/>
            <person name="Kohler A."/>
            <person name="Feng B."/>
            <person name="Cao Y."/>
            <person name="Lipzen A."/>
            <person name="Daum C."/>
            <person name="Hundley H."/>
            <person name="Pangilinan J."/>
            <person name="Johnson J."/>
            <person name="Barry K."/>
            <person name="LaButti K."/>
            <person name="Ng V."/>
            <person name="Ahrendt S."/>
            <person name="Min B."/>
            <person name="Choi I.G."/>
            <person name="Park H."/>
            <person name="Plett J.M."/>
            <person name="Magnuson J."/>
            <person name="Spatafora J.W."/>
            <person name="Nagy L.G."/>
            <person name="Henrissat B."/>
            <person name="Grigoriev I.V."/>
            <person name="Yang Z.L."/>
            <person name="Xu J."/>
            <person name="Martin F.M."/>
        </authorList>
    </citation>
    <scope>NUCLEOTIDE SEQUENCE</scope>
    <source>
        <strain evidence="1">KUC20120723A-06</strain>
    </source>
</reference>
<sequence>MSASPAAIVQELITAGYDMQLVRYLGGVSAAILIHDYLLTFDHEVTYIWRGPWSLVKIIYLFSRYMPFIDTPLVIVFRDFLSGLSNDTCHTMLGLISWLYVAGMTLTELILVIRTWAVWGRNKWIALVLFIHSITSFVVVSYSTYQYVKSLKFTVMPEFHGCFGIAASSILMVNWALFMVMESIYLSLMLINVYIVYKRDQNITELYKVLLHDGVAYFAILFVLSALNLIIVTTQTELSSLLATPVRVIHSVLAARMVLHIREMGSRTTHGDAFTMATMRSMNFAPREYPDTRLDDSDAPWEQIDSSA</sequence>
<accession>A0ACB8BK98</accession>
<gene>
    <name evidence="1" type="ORF">BV22DRAFT_1119664</name>
</gene>
<evidence type="ECO:0000313" key="1">
    <source>
        <dbReference type="EMBL" id="KAH7925258.1"/>
    </source>
</evidence>
<dbReference type="Proteomes" id="UP000790709">
    <property type="component" value="Unassembled WGS sequence"/>
</dbReference>
<name>A0ACB8BK98_9AGAM</name>
<keyword evidence="2" id="KW-1185">Reference proteome</keyword>
<comment type="caution">
    <text evidence="1">The sequence shown here is derived from an EMBL/GenBank/DDBJ whole genome shotgun (WGS) entry which is preliminary data.</text>
</comment>
<proteinExistence type="predicted"/>
<evidence type="ECO:0000313" key="2">
    <source>
        <dbReference type="Proteomes" id="UP000790709"/>
    </source>
</evidence>
<dbReference type="EMBL" id="MU266406">
    <property type="protein sequence ID" value="KAH7925258.1"/>
    <property type="molecule type" value="Genomic_DNA"/>
</dbReference>
<protein>
    <submittedName>
        <fullName evidence="1">Uncharacterized protein</fullName>
    </submittedName>
</protein>